<dbReference type="EC" id="2.7.11.1" evidence="1"/>
<evidence type="ECO:0000256" key="4">
    <source>
        <dbReference type="ARBA" id="ARBA00022777"/>
    </source>
</evidence>
<dbReference type="Gene3D" id="1.10.510.10">
    <property type="entry name" value="Transferase(Phosphotransferase) domain 1"/>
    <property type="match status" value="1"/>
</dbReference>
<evidence type="ECO:0000259" key="8">
    <source>
        <dbReference type="PROSITE" id="PS50011"/>
    </source>
</evidence>
<dbReference type="Pfam" id="PF00069">
    <property type="entry name" value="Pkinase"/>
    <property type="match status" value="1"/>
</dbReference>
<dbReference type="InParanoid" id="A0A1Z5T2R7"/>
<dbReference type="Proteomes" id="UP000194280">
    <property type="component" value="Unassembled WGS sequence"/>
</dbReference>
<keyword evidence="10" id="KW-1185">Reference proteome</keyword>
<dbReference type="PROSITE" id="PS00108">
    <property type="entry name" value="PROTEIN_KINASE_ST"/>
    <property type="match status" value="1"/>
</dbReference>
<keyword evidence="2" id="KW-0808">Transferase</keyword>
<evidence type="ECO:0000313" key="9">
    <source>
        <dbReference type="EMBL" id="OTA30325.1"/>
    </source>
</evidence>
<dbReference type="STRING" id="1157616.A0A1Z5T2R7"/>
<dbReference type="OrthoDB" id="310217at2759"/>
<dbReference type="AlphaFoldDB" id="A0A1Z5T2R7"/>
<protein>
    <recommendedName>
        <fullName evidence="1">non-specific serine/threonine protein kinase</fullName>
        <ecNumber evidence="1">2.7.11.1</ecNumber>
    </recommendedName>
</protein>
<dbReference type="PROSITE" id="PS50011">
    <property type="entry name" value="PROTEIN_KINASE_DOM"/>
    <property type="match status" value="1"/>
</dbReference>
<evidence type="ECO:0000256" key="6">
    <source>
        <dbReference type="SAM" id="Coils"/>
    </source>
</evidence>
<gene>
    <name evidence="9" type="ORF">BTJ68_10743</name>
</gene>
<proteinExistence type="predicted"/>
<comment type="caution">
    <text evidence="9">The sequence shown here is derived from an EMBL/GenBank/DDBJ whole genome shotgun (WGS) entry which is preliminary data.</text>
</comment>
<dbReference type="InterPro" id="IPR008271">
    <property type="entry name" value="Ser/Thr_kinase_AS"/>
</dbReference>
<feature type="region of interest" description="Disordered" evidence="7">
    <location>
        <begin position="491"/>
        <end position="511"/>
    </location>
</feature>
<organism evidence="9 10">
    <name type="scientific">Hortaea werneckii EXF-2000</name>
    <dbReference type="NCBI Taxonomy" id="1157616"/>
    <lineage>
        <taxon>Eukaryota</taxon>
        <taxon>Fungi</taxon>
        <taxon>Dikarya</taxon>
        <taxon>Ascomycota</taxon>
        <taxon>Pezizomycotina</taxon>
        <taxon>Dothideomycetes</taxon>
        <taxon>Dothideomycetidae</taxon>
        <taxon>Mycosphaerellales</taxon>
        <taxon>Teratosphaeriaceae</taxon>
        <taxon>Hortaea</taxon>
    </lineage>
</organism>
<evidence type="ECO:0000256" key="2">
    <source>
        <dbReference type="ARBA" id="ARBA00022679"/>
    </source>
</evidence>
<dbReference type="VEuPathDB" id="FungiDB:BTJ68_10743"/>
<keyword evidence="5" id="KW-0067">ATP-binding</keyword>
<dbReference type="InterPro" id="IPR011009">
    <property type="entry name" value="Kinase-like_dom_sf"/>
</dbReference>
<dbReference type="InterPro" id="IPR050660">
    <property type="entry name" value="NEK_Ser/Thr_kinase"/>
</dbReference>
<feature type="compositionally biased region" description="Pro residues" evidence="7">
    <location>
        <begin position="596"/>
        <end position="608"/>
    </location>
</feature>
<dbReference type="GO" id="GO:0004674">
    <property type="term" value="F:protein serine/threonine kinase activity"/>
    <property type="evidence" value="ECO:0007669"/>
    <property type="project" value="UniProtKB-EC"/>
</dbReference>
<dbReference type="SMART" id="SM00220">
    <property type="entry name" value="S_TKc"/>
    <property type="match status" value="1"/>
</dbReference>
<dbReference type="InterPro" id="IPR000719">
    <property type="entry name" value="Prot_kinase_dom"/>
</dbReference>
<dbReference type="EMBL" id="MUNK01000143">
    <property type="protein sequence ID" value="OTA30325.1"/>
    <property type="molecule type" value="Genomic_DNA"/>
</dbReference>
<feature type="domain" description="Protein kinase" evidence="8">
    <location>
        <begin position="198"/>
        <end position="549"/>
    </location>
</feature>
<dbReference type="SUPFAM" id="SSF56112">
    <property type="entry name" value="Protein kinase-like (PK-like)"/>
    <property type="match status" value="1"/>
</dbReference>
<keyword evidence="4" id="KW-0418">Kinase</keyword>
<evidence type="ECO:0000256" key="7">
    <source>
        <dbReference type="SAM" id="MobiDB-lite"/>
    </source>
</evidence>
<accession>A0A1Z5T2R7</accession>
<feature type="coiled-coil region" evidence="6">
    <location>
        <begin position="166"/>
        <end position="193"/>
    </location>
</feature>
<keyword evidence="3" id="KW-0547">Nucleotide-binding</keyword>
<dbReference type="GO" id="GO:0005524">
    <property type="term" value="F:ATP binding"/>
    <property type="evidence" value="ECO:0007669"/>
    <property type="project" value="UniProtKB-KW"/>
</dbReference>
<keyword evidence="6" id="KW-0175">Coiled coil</keyword>
<evidence type="ECO:0000256" key="1">
    <source>
        <dbReference type="ARBA" id="ARBA00012513"/>
    </source>
</evidence>
<dbReference type="PANTHER" id="PTHR43671">
    <property type="entry name" value="SERINE/THREONINE-PROTEIN KINASE NEK"/>
    <property type="match status" value="1"/>
</dbReference>
<evidence type="ECO:0000313" key="10">
    <source>
        <dbReference type="Proteomes" id="UP000194280"/>
    </source>
</evidence>
<evidence type="ECO:0000256" key="3">
    <source>
        <dbReference type="ARBA" id="ARBA00022741"/>
    </source>
</evidence>
<reference evidence="9 10" key="1">
    <citation type="submission" date="2017-01" db="EMBL/GenBank/DDBJ databases">
        <title>The recent genome duplication of the halophilic yeast Hortaea werneckii: insights from long-read sequencing.</title>
        <authorList>
            <person name="Sinha S."/>
            <person name="Flibotte S."/>
            <person name="Neira M."/>
            <person name="Lenassi M."/>
            <person name="Gostincar C."/>
            <person name="Stajich J.E."/>
            <person name="Nislow C.E."/>
        </authorList>
    </citation>
    <scope>NUCLEOTIDE SEQUENCE [LARGE SCALE GENOMIC DNA]</scope>
    <source>
        <strain evidence="9 10">EXF-2000</strain>
    </source>
</reference>
<feature type="compositionally biased region" description="Acidic residues" evidence="7">
    <location>
        <begin position="637"/>
        <end position="650"/>
    </location>
</feature>
<evidence type="ECO:0000256" key="5">
    <source>
        <dbReference type="ARBA" id="ARBA00022840"/>
    </source>
</evidence>
<feature type="region of interest" description="Disordered" evidence="7">
    <location>
        <begin position="594"/>
        <end position="650"/>
    </location>
</feature>
<feature type="compositionally biased region" description="Polar residues" evidence="7">
    <location>
        <begin position="501"/>
        <end position="510"/>
    </location>
</feature>
<dbReference type="PANTHER" id="PTHR43671:SF13">
    <property type="entry name" value="SERINE_THREONINE-PROTEIN KINASE NEK2"/>
    <property type="match status" value="1"/>
</dbReference>
<sequence>MGTMPHEEAISANFLGPKSFLKKVTSCSLPPSASSRESLAMATESDTWVSFQLAVKLHEMEREMSDEELNREVSRLRRQYEGLTPHYRRMILPHILSIHELSSMREEADTELEASEKQPISNRLAASKKYLDNVNELLQLYNHLLRSLHGVRDPFFNTHNYITSQVRSLSHDAKDLERNIRQLADELRREHGASMSWVGAWKFAIDGSFGKTSLWVRQDSNGLINDRCVIKDTIVEDDLWKSKLFFAKDPRYPESEERTLPIEVAAHAALRPLEGSDTIIKMRNWRMASERMMYRLYLEFAPHGDLYQFTTWYNSNRPVMRAVSRESENEIATVELYDDLKTFHNSREGIELEWLPEPFIWACFESLAKAGLLMEQGSLDENSLTKWDLIVHFDLKPSNVFLAVPSAKSFVCYPQAKLGDFGLAQLFSPQDDEDYDQYCGRGTAYCRPPEQVPYALFGGPEKWTSATNVWGVGIIIWGMMELEEGDHRLVYESGNRDGDPQSLSTPTLRPSTEKRYSKQLCDLVQACTEYHPSDRYSFHEVLKAIHQHFQDTPTGRGVGAIRSSDKNDRLSFVVQRALKIKKDGWPLGEKLNHWATPPPGMHAMPSPPSSEDLSDEESEIGGVEGTELEPLRHDASGEDADEEMEVDNSP</sequence>
<name>A0A1Z5T2R7_HORWE</name>